<comment type="similarity">
    <text evidence="1">Belongs to the ABC transporter superfamily.</text>
</comment>
<gene>
    <name evidence="6" type="ORF">BN656_01930</name>
</gene>
<dbReference type="InterPro" id="IPR003439">
    <property type="entry name" value="ABC_transporter-like_ATP-bd"/>
</dbReference>
<dbReference type="Proteomes" id="UP000018141">
    <property type="component" value="Unassembled WGS sequence"/>
</dbReference>
<dbReference type="Gene3D" id="3.40.50.300">
    <property type="entry name" value="P-loop containing nucleotide triphosphate hydrolases"/>
    <property type="match status" value="1"/>
</dbReference>
<dbReference type="InterPro" id="IPR027417">
    <property type="entry name" value="P-loop_NTPase"/>
</dbReference>
<keyword evidence="2" id="KW-0813">Transport</keyword>
<keyword evidence="3" id="KW-0547">Nucleotide-binding</keyword>
<evidence type="ECO:0000313" key="7">
    <source>
        <dbReference type="Proteomes" id="UP000018141"/>
    </source>
</evidence>
<dbReference type="InterPro" id="IPR003593">
    <property type="entry name" value="AAA+_ATPase"/>
</dbReference>
<dbReference type="AlphaFoldDB" id="R7B4B7"/>
<dbReference type="SMART" id="SM00382">
    <property type="entry name" value="AAA"/>
    <property type="match status" value="1"/>
</dbReference>
<dbReference type="GO" id="GO:0005524">
    <property type="term" value="F:ATP binding"/>
    <property type="evidence" value="ECO:0007669"/>
    <property type="project" value="UniProtKB-KW"/>
</dbReference>
<accession>R7B4B7</accession>
<sequence>MLQITNLKKVFNKIEMIVDANYTFDKGGVYPVIGAHGSGKTLLCECIAGLCRPDGGEIYISGDGSAIMVHEDSTLPPYLTVREYLGYMCSSEEADVACEEAGVPQEVYDHLIGACDKETRKRLQMAVVLIKKPYVIALDAPFDYCSEEFFNDMMPIIDELKDKHIIIVTSGNVDVARSLSGDVIVLNNGELNAVTDESFEIPEIRQAVIDLLAGGEDDDEIN</sequence>
<dbReference type="PANTHER" id="PTHR43335">
    <property type="entry name" value="ABC TRANSPORTER, ATP-BINDING PROTEIN"/>
    <property type="match status" value="1"/>
</dbReference>
<evidence type="ECO:0000256" key="1">
    <source>
        <dbReference type="ARBA" id="ARBA00005417"/>
    </source>
</evidence>
<dbReference type="PANTHER" id="PTHR43335:SF4">
    <property type="entry name" value="ABC TRANSPORTER, ATP-BINDING PROTEIN"/>
    <property type="match status" value="1"/>
</dbReference>
<feature type="domain" description="ABC transporter" evidence="5">
    <location>
        <begin position="2"/>
        <end position="213"/>
    </location>
</feature>
<proteinExistence type="inferred from homology"/>
<dbReference type="PROSITE" id="PS50893">
    <property type="entry name" value="ABC_TRANSPORTER_2"/>
    <property type="match status" value="1"/>
</dbReference>
<name>R7B4B7_9FIRM</name>
<evidence type="ECO:0000256" key="4">
    <source>
        <dbReference type="ARBA" id="ARBA00022840"/>
    </source>
</evidence>
<dbReference type="SUPFAM" id="SSF52540">
    <property type="entry name" value="P-loop containing nucleoside triphosphate hydrolases"/>
    <property type="match status" value="1"/>
</dbReference>
<dbReference type="Pfam" id="PF00005">
    <property type="entry name" value="ABC_tran"/>
    <property type="match status" value="1"/>
</dbReference>
<evidence type="ECO:0000256" key="3">
    <source>
        <dbReference type="ARBA" id="ARBA00022741"/>
    </source>
</evidence>
<evidence type="ECO:0000256" key="2">
    <source>
        <dbReference type="ARBA" id="ARBA00022448"/>
    </source>
</evidence>
<dbReference type="EMBL" id="CBHH010000053">
    <property type="protein sequence ID" value="CDD58082.1"/>
    <property type="molecule type" value="Genomic_DNA"/>
</dbReference>
<protein>
    <recommendedName>
        <fullName evidence="5">ABC transporter domain-containing protein</fullName>
    </recommendedName>
</protein>
<evidence type="ECO:0000259" key="5">
    <source>
        <dbReference type="PROSITE" id="PS50893"/>
    </source>
</evidence>
<keyword evidence="4" id="KW-0067">ATP-binding</keyword>
<comment type="caution">
    <text evidence="6">The sequence shown here is derived from an EMBL/GenBank/DDBJ whole genome shotgun (WGS) entry which is preliminary data.</text>
</comment>
<organism evidence="6 7">
    <name type="scientific">Bacteroides pectinophilus CAG:437</name>
    <dbReference type="NCBI Taxonomy" id="1263051"/>
    <lineage>
        <taxon>Bacteria</taxon>
        <taxon>Bacillati</taxon>
        <taxon>Bacillota</taxon>
        <taxon>Clostridia</taxon>
        <taxon>Eubacteriales</taxon>
    </lineage>
</organism>
<dbReference type="GO" id="GO:0016887">
    <property type="term" value="F:ATP hydrolysis activity"/>
    <property type="evidence" value="ECO:0007669"/>
    <property type="project" value="InterPro"/>
</dbReference>
<evidence type="ECO:0000313" key="6">
    <source>
        <dbReference type="EMBL" id="CDD58082.1"/>
    </source>
</evidence>
<reference evidence="6" key="1">
    <citation type="submission" date="2012-11" db="EMBL/GenBank/DDBJ databases">
        <title>Dependencies among metagenomic species, viruses, plasmids and units of genetic variation.</title>
        <authorList>
            <person name="Nielsen H.B."/>
            <person name="Almeida M."/>
            <person name="Juncker A.S."/>
            <person name="Rasmussen S."/>
            <person name="Li J."/>
            <person name="Sunagawa S."/>
            <person name="Plichta D."/>
            <person name="Gautier L."/>
            <person name="Le Chatelier E."/>
            <person name="Peletier E."/>
            <person name="Bonde I."/>
            <person name="Nielsen T."/>
            <person name="Manichanh C."/>
            <person name="Arumugam M."/>
            <person name="Batto J."/>
            <person name="Santos M.B.Q.D."/>
            <person name="Blom N."/>
            <person name="Borruel N."/>
            <person name="Burgdorf K.S."/>
            <person name="Boumezbeur F."/>
            <person name="Casellas F."/>
            <person name="Dore J."/>
            <person name="Guarner F."/>
            <person name="Hansen T."/>
            <person name="Hildebrand F."/>
            <person name="Kaas R.S."/>
            <person name="Kennedy S."/>
            <person name="Kristiansen K."/>
            <person name="Kultima J.R."/>
            <person name="Leonard P."/>
            <person name="Levenez F."/>
            <person name="Lund O."/>
            <person name="Moumen B."/>
            <person name="Le Paslier D."/>
            <person name="Pons N."/>
            <person name="Pedersen O."/>
            <person name="Prifti E."/>
            <person name="Qin J."/>
            <person name="Raes J."/>
            <person name="Tap J."/>
            <person name="Tims S."/>
            <person name="Ussery D.W."/>
            <person name="Yamada T."/>
            <person name="MetaHit consortium"/>
            <person name="Renault P."/>
            <person name="Sicheritz-Ponten T."/>
            <person name="Bork P."/>
            <person name="Wang J."/>
            <person name="Brunak S."/>
            <person name="Ehrlich S.D."/>
        </authorList>
    </citation>
    <scope>NUCLEOTIDE SEQUENCE [LARGE SCALE GENOMIC DNA]</scope>
</reference>